<evidence type="ECO:0000256" key="15">
    <source>
        <dbReference type="ARBA" id="ARBA00023136"/>
    </source>
</evidence>
<keyword evidence="5 17" id="KW-1003">Cell membrane</keyword>
<evidence type="ECO:0000256" key="19">
    <source>
        <dbReference type="PIRSR" id="PIRSR000007-51"/>
    </source>
</evidence>
<evidence type="ECO:0000256" key="7">
    <source>
        <dbReference type="ARBA" id="ARBA00022660"/>
    </source>
</evidence>
<dbReference type="Proteomes" id="UP000649739">
    <property type="component" value="Unassembled WGS sequence"/>
</dbReference>
<feature type="binding site" description="axial binding residue" evidence="19">
    <location>
        <position position="190"/>
    </location>
    <ligand>
        <name>heme c</name>
        <dbReference type="ChEBI" id="CHEBI:61717"/>
        <label>2</label>
    </ligand>
    <ligandPart>
        <name>Fe</name>
        <dbReference type="ChEBI" id="CHEBI:18248"/>
    </ligandPart>
</feature>
<dbReference type="EMBL" id="BMQB01000002">
    <property type="protein sequence ID" value="GGJ84964.1"/>
    <property type="molecule type" value="Genomic_DNA"/>
</dbReference>
<feature type="binding site" description="covalent" evidence="18">
    <location>
        <position position="189"/>
    </location>
    <ligand>
        <name>heme c</name>
        <dbReference type="ChEBI" id="CHEBI:61717"/>
        <label>2</label>
    </ligand>
</feature>
<feature type="transmembrane region" description="Helical" evidence="17">
    <location>
        <begin position="270"/>
        <end position="288"/>
    </location>
</feature>
<feature type="binding site" description="covalent" evidence="18">
    <location>
        <position position="88"/>
    </location>
    <ligand>
        <name>heme c</name>
        <dbReference type="ChEBI" id="CHEBI:61717"/>
        <label>1</label>
    </ligand>
</feature>
<keyword evidence="8 17" id="KW-0812">Transmembrane</keyword>
<dbReference type="GO" id="GO:0005506">
    <property type="term" value="F:iron ion binding"/>
    <property type="evidence" value="ECO:0007669"/>
    <property type="project" value="UniProtKB-UniRule"/>
</dbReference>
<dbReference type="PROSITE" id="PS51007">
    <property type="entry name" value="CYTC"/>
    <property type="match status" value="1"/>
</dbReference>
<feature type="region of interest" description="Disordered" evidence="20">
    <location>
        <begin position="1"/>
        <end position="27"/>
    </location>
</feature>
<keyword evidence="13 17" id="KW-1133">Transmembrane helix</keyword>
<dbReference type="PANTHER" id="PTHR33751:SF13">
    <property type="entry name" value="CYTOCHROME BC1 COMPLEX CYTOCHROME C SUBUNIT"/>
    <property type="match status" value="1"/>
</dbReference>
<evidence type="ECO:0000256" key="8">
    <source>
        <dbReference type="ARBA" id="ARBA00022692"/>
    </source>
</evidence>
<dbReference type="RefSeq" id="WP_189169140.1">
    <property type="nucleotide sequence ID" value="NZ_BMQB01000002.1"/>
</dbReference>
<name>A0A8J3B4L3_9ACTN</name>
<feature type="binding site" description="covalent" evidence="18">
    <location>
        <position position="85"/>
    </location>
    <ligand>
        <name>heme c</name>
        <dbReference type="ChEBI" id="CHEBI:61717"/>
        <label>1</label>
    </ligand>
</feature>
<sequence>MTSDNPGRGVAPPARWGRARRAAGTAAASRARRRVGTVLRILAALALAGGVYAGFAPGTAADAAKDAASLSPAAKEGKALFDTNCTSCHGPDAQGVAGKGPSLIGVGSASVEFQVGSGRMPMARQEAQAWRKKPHFTYDQTQQLGQYIQELGGGPQIPAGSMELTGTDEQQAAAMARGGVLFRINCASCHANAAGGGALSSGKFAPNLEPATDRQLYAAMLTGPQNMPVFGDNQLTPEQKKEIIAYVHTLKAQEPGGWGLGKLGPVTEGLAIFLLGMTALIFTTLWIAGKS</sequence>
<dbReference type="AlphaFoldDB" id="A0A8J3B4L3"/>
<gene>
    <name evidence="22" type="ORF">GCM10010123_13300</name>
</gene>
<evidence type="ECO:0000259" key="21">
    <source>
        <dbReference type="PROSITE" id="PS51007"/>
    </source>
</evidence>
<keyword evidence="9 17" id="KW-0479">Metal-binding</keyword>
<dbReference type="Pfam" id="PF13442">
    <property type="entry name" value="Cytochrome_CBB3"/>
    <property type="match status" value="1"/>
</dbReference>
<evidence type="ECO:0000256" key="18">
    <source>
        <dbReference type="PIRSR" id="PIRSR000007-50"/>
    </source>
</evidence>
<accession>A0A8J3B4L3</accession>
<feature type="transmembrane region" description="Helical" evidence="17">
    <location>
        <begin position="37"/>
        <end position="55"/>
    </location>
</feature>
<dbReference type="InterPro" id="IPR009056">
    <property type="entry name" value="Cyt_c-like_dom"/>
</dbReference>
<dbReference type="Pfam" id="PF00034">
    <property type="entry name" value="Cytochrom_C"/>
    <property type="match status" value="1"/>
</dbReference>
<organism evidence="22 23">
    <name type="scientific">Pilimelia anulata</name>
    <dbReference type="NCBI Taxonomy" id="53371"/>
    <lineage>
        <taxon>Bacteria</taxon>
        <taxon>Bacillati</taxon>
        <taxon>Actinomycetota</taxon>
        <taxon>Actinomycetes</taxon>
        <taxon>Micromonosporales</taxon>
        <taxon>Micromonosporaceae</taxon>
        <taxon>Pilimelia</taxon>
    </lineage>
</organism>
<dbReference type="InterPro" id="IPR009152">
    <property type="entry name" value="bc1_cytC-su"/>
</dbReference>
<keyword evidence="6 17" id="KW-0349">Heme</keyword>
<keyword evidence="7 17" id="KW-0679">Respiratory chain</keyword>
<evidence type="ECO:0000256" key="1">
    <source>
        <dbReference type="ARBA" id="ARBA00004651"/>
    </source>
</evidence>
<evidence type="ECO:0000256" key="20">
    <source>
        <dbReference type="SAM" id="MobiDB-lite"/>
    </source>
</evidence>
<evidence type="ECO:0000256" key="14">
    <source>
        <dbReference type="ARBA" id="ARBA00023004"/>
    </source>
</evidence>
<comment type="subcellular location">
    <subcellularLocation>
        <location evidence="1 17">Cell membrane</location>
        <topology evidence="1 17">Multi-pass membrane protein</topology>
    </subcellularLocation>
</comment>
<dbReference type="GO" id="GO:0005886">
    <property type="term" value="C:plasma membrane"/>
    <property type="evidence" value="ECO:0007669"/>
    <property type="project" value="UniProtKB-SubCell"/>
</dbReference>
<reference evidence="22" key="2">
    <citation type="submission" date="2020-09" db="EMBL/GenBank/DDBJ databases">
        <authorList>
            <person name="Sun Q."/>
            <person name="Ohkuma M."/>
        </authorList>
    </citation>
    <scope>NUCLEOTIDE SEQUENCE</scope>
    <source>
        <strain evidence="22">JCM 3090</strain>
    </source>
</reference>
<evidence type="ECO:0000256" key="4">
    <source>
        <dbReference type="ARBA" id="ARBA00022448"/>
    </source>
</evidence>
<comment type="caution">
    <text evidence="22">The sequence shown here is derived from an EMBL/GenBank/DDBJ whole genome shotgun (WGS) entry which is preliminary data.</text>
</comment>
<evidence type="ECO:0000256" key="6">
    <source>
        <dbReference type="ARBA" id="ARBA00022617"/>
    </source>
</evidence>
<evidence type="ECO:0000256" key="13">
    <source>
        <dbReference type="ARBA" id="ARBA00022989"/>
    </source>
</evidence>
<evidence type="ECO:0000313" key="23">
    <source>
        <dbReference type="Proteomes" id="UP000649739"/>
    </source>
</evidence>
<dbReference type="PANTHER" id="PTHR33751">
    <property type="entry name" value="CBB3-TYPE CYTOCHROME C OXIDASE SUBUNIT FIXP"/>
    <property type="match status" value="1"/>
</dbReference>
<evidence type="ECO:0000256" key="17">
    <source>
        <dbReference type="PIRNR" id="PIRNR000007"/>
    </source>
</evidence>
<keyword evidence="11 17" id="KW-1278">Translocase</keyword>
<evidence type="ECO:0000313" key="22">
    <source>
        <dbReference type="EMBL" id="GGJ84964.1"/>
    </source>
</evidence>
<dbReference type="PIRSF" id="PIRSF000007">
    <property type="entry name" value="Ubiq_cycred_cyc"/>
    <property type="match status" value="1"/>
</dbReference>
<feature type="binding site" description="axial binding residue" evidence="19">
    <location>
        <position position="89"/>
    </location>
    <ligand>
        <name>heme c</name>
        <dbReference type="ChEBI" id="CHEBI:61717"/>
        <label>1</label>
    </ligand>
    <ligandPart>
        <name>Fe</name>
        <dbReference type="ChEBI" id="CHEBI:18248"/>
    </ligandPart>
</feature>
<keyword evidence="12 17" id="KW-0249">Electron transport</keyword>
<feature type="domain" description="Cytochrome c" evidence="21">
    <location>
        <begin position="72"/>
        <end position="251"/>
    </location>
</feature>
<reference evidence="22" key="1">
    <citation type="journal article" date="2014" name="Int. J. Syst. Evol. Microbiol.">
        <title>Complete genome sequence of Corynebacterium casei LMG S-19264T (=DSM 44701T), isolated from a smear-ripened cheese.</title>
        <authorList>
            <consortium name="US DOE Joint Genome Institute (JGI-PGF)"/>
            <person name="Walter F."/>
            <person name="Albersmeier A."/>
            <person name="Kalinowski J."/>
            <person name="Ruckert C."/>
        </authorList>
    </citation>
    <scope>NUCLEOTIDE SEQUENCE</scope>
    <source>
        <strain evidence="22">JCM 3090</strain>
    </source>
</reference>
<evidence type="ECO:0000256" key="10">
    <source>
        <dbReference type="ARBA" id="ARBA00022737"/>
    </source>
</evidence>
<dbReference type="InterPro" id="IPR036909">
    <property type="entry name" value="Cyt_c-like_dom_sf"/>
</dbReference>
<evidence type="ECO:0000256" key="9">
    <source>
        <dbReference type="ARBA" id="ARBA00022723"/>
    </source>
</evidence>
<keyword evidence="15 17" id="KW-0472">Membrane</keyword>
<keyword evidence="10" id="KW-0677">Repeat</keyword>
<evidence type="ECO:0000256" key="2">
    <source>
        <dbReference type="ARBA" id="ARBA00012951"/>
    </source>
</evidence>
<comment type="subunit">
    <text evidence="17">The cytochrome bc1 complex is composed of a cytochrome b (QcrB), the Rieske iron-sulfur protein (QcrA) and a diheme cytochrome c (QcrC) subunit.</text>
</comment>
<evidence type="ECO:0000256" key="12">
    <source>
        <dbReference type="ARBA" id="ARBA00022982"/>
    </source>
</evidence>
<feature type="binding site" description="covalent" evidence="18">
    <location>
        <position position="186"/>
    </location>
    <ligand>
        <name>heme c</name>
        <dbReference type="ChEBI" id="CHEBI:61717"/>
        <label>2</label>
    </ligand>
</feature>
<keyword evidence="23" id="KW-1185">Reference proteome</keyword>
<dbReference type="SUPFAM" id="SSF46626">
    <property type="entry name" value="Cytochrome c"/>
    <property type="match status" value="2"/>
</dbReference>
<dbReference type="InterPro" id="IPR050597">
    <property type="entry name" value="Cytochrome_c_Oxidase_Subunit"/>
</dbReference>
<dbReference type="GO" id="GO:0008121">
    <property type="term" value="F:quinol-cytochrome-c reductase activity"/>
    <property type="evidence" value="ECO:0007669"/>
    <property type="project" value="UniProtKB-UniRule"/>
</dbReference>
<keyword evidence="4 17" id="KW-0813">Transport</keyword>
<evidence type="ECO:0000256" key="5">
    <source>
        <dbReference type="ARBA" id="ARBA00022475"/>
    </source>
</evidence>
<comment type="PTM">
    <text evidence="18">Binds 2 heme c groups covalently per subunit.</text>
</comment>
<evidence type="ECO:0000256" key="11">
    <source>
        <dbReference type="ARBA" id="ARBA00022967"/>
    </source>
</evidence>
<comment type="catalytic activity">
    <reaction evidence="16 17">
        <text>a quinol + 2 Fe(III)-[cytochrome c](out) = a quinone + 2 Fe(II)-[cytochrome c](out) + 2 H(+)(out)</text>
        <dbReference type="Rhea" id="RHEA:11484"/>
        <dbReference type="Rhea" id="RHEA-COMP:10350"/>
        <dbReference type="Rhea" id="RHEA-COMP:14399"/>
        <dbReference type="ChEBI" id="CHEBI:15378"/>
        <dbReference type="ChEBI" id="CHEBI:24646"/>
        <dbReference type="ChEBI" id="CHEBI:29033"/>
        <dbReference type="ChEBI" id="CHEBI:29034"/>
        <dbReference type="ChEBI" id="CHEBI:132124"/>
        <dbReference type="EC" id="7.1.1.8"/>
    </reaction>
</comment>
<dbReference type="Gene3D" id="1.10.760.10">
    <property type="entry name" value="Cytochrome c-like domain"/>
    <property type="match status" value="2"/>
</dbReference>
<keyword evidence="14 17" id="KW-0408">Iron</keyword>
<proteinExistence type="predicted"/>
<dbReference type="GO" id="GO:0020037">
    <property type="term" value="F:heme binding"/>
    <property type="evidence" value="ECO:0007669"/>
    <property type="project" value="UniProtKB-UniRule"/>
</dbReference>
<evidence type="ECO:0000256" key="3">
    <source>
        <dbReference type="ARBA" id="ARBA00017819"/>
    </source>
</evidence>
<protein>
    <recommendedName>
        <fullName evidence="3 17">Cytochrome bc1 complex cytochrome c subunit</fullName>
        <ecNumber evidence="2 17">7.1.1.8</ecNumber>
    </recommendedName>
</protein>
<evidence type="ECO:0000256" key="16">
    <source>
        <dbReference type="ARBA" id="ARBA00029351"/>
    </source>
</evidence>
<dbReference type="EC" id="7.1.1.8" evidence="2 17"/>